<dbReference type="PANTHER" id="PTHR34308">
    <property type="entry name" value="COBALAMIN BIOSYNTHESIS PROTEIN CBIB"/>
    <property type="match status" value="1"/>
</dbReference>
<keyword evidence="8 9" id="KW-0472">Membrane</keyword>
<dbReference type="PANTHER" id="PTHR34308:SF1">
    <property type="entry name" value="COBALAMIN BIOSYNTHESIS PROTEIN CBIB"/>
    <property type="match status" value="1"/>
</dbReference>
<dbReference type="EMBL" id="CP003179">
    <property type="protein sequence ID" value="AEW04593.1"/>
    <property type="molecule type" value="Genomic_DNA"/>
</dbReference>
<keyword evidence="6 9" id="KW-0812">Transmembrane</keyword>
<evidence type="ECO:0000256" key="1">
    <source>
        <dbReference type="ARBA" id="ARBA00004651"/>
    </source>
</evidence>
<dbReference type="GO" id="GO:0005886">
    <property type="term" value="C:plasma membrane"/>
    <property type="evidence" value="ECO:0007669"/>
    <property type="project" value="UniProtKB-SubCell"/>
</dbReference>
<dbReference type="HAMAP" id="MF_00024">
    <property type="entry name" value="CobD_CbiB"/>
    <property type="match status" value="1"/>
</dbReference>
<dbReference type="GO" id="GO:0009236">
    <property type="term" value="P:cobalamin biosynthetic process"/>
    <property type="evidence" value="ECO:0007669"/>
    <property type="project" value="UniProtKB-UniRule"/>
</dbReference>
<evidence type="ECO:0000256" key="6">
    <source>
        <dbReference type="ARBA" id="ARBA00022692"/>
    </source>
</evidence>
<dbReference type="Pfam" id="PF03186">
    <property type="entry name" value="CobD_Cbib"/>
    <property type="match status" value="1"/>
</dbReference>
<dbReference type="PATRIC" id="fig|679936.5.peg.1152"/>
<evidence type="ECO:0000256" key="2">
    <source>
        <dbReference type="ARBA" id="ARBA00004953"/>
    </source>
</evidence>
<keyword evidence="4 9" id="KW-1003">Cell membrane</keyword>
<dbReference type="AlphaFoldDB" id="G8TU02"/>
<keyword evidence="5 9" id="KW-0169">Cobalamin biosynthesis</keyword>
<dbReference type="GO" id="GO:0048472">
    <property type="term" value="F:threonine-phosphate decarboxylase activity"/>
    <property type="evidence" value="ECO:0007669"/>
    <property type="project" value="InterPro"/>
</dbReference>
<comment type="subcellular location">
    <subcellularLocation>
        <location evidence="1 9">Cell membrane</location>
        <topology evidence="1 9">Multi-pass membrane protein</topology>
    </subcellularLocation>
</comment>
<sequence length="332" mass="36898">MLIGPLWTVWSGYDLAAWILLGAVVDLLLGDPTWRFHPVRLIGRMIHDLERLIRKIPLNRIGLRIAGTLLTLLVVTVVLAVISGMLWEALKISVWLFRALVVGWTYLGLAIRGLTDAALVVYRPLVTKQWDTARQWLSYIVGRDTDRLNEQEMVRATVETVAENTCDAIIAPLFYAFLGGPAWLWAYKAINTLDSMIGYRNARYEDFGWFAARLDDWANWIPARISGLAIAVAASLDGRFHQAYHMMRRDGRRHPSPNSGLSEAAMAGALGVALGGPNTYGGVVSLRPKIGEEERPLHPVAILQAISVSWRATLVTALIFGFLAVMVSGQWL</sequence>
<comment type="pathway">
    <text evidence="2 9">Cofactor biosynthesis; adenosylcobalamin biosynthesis.</text>
</comment>
<evidence type="ECO:0000256" key="9">
    <source>
        <dbReference type="HAMAP-Rule" id="MF_00024"/>
    </source>
</evidence>
<dbReference type="NCBIfam" id="TIGR00380">
    <property type="entry name" value="cobal_cbiB"/>
    <property type="match status" value="1"/>
</dbReference>
<feature type="transmembrane region" description="Helical" evidence="9">
    <location>
        <begin position="61"/>
        <end position="86"/>
    </location>
</feature>
<protein>
    <recommendedName>
        <fullName evidence="9">Cobalamin biosynthesis protein CobD</fullName>
    </recommendedName>
</protein>
<comment type="caution">
    <text evidence="9">Lacks conserved residue(s) required for the propagation of feature annotation.</text>
</comment>
<dbReference type="InterPro" id="IPR004485">
    <property type="entry name" value="Cobalamin_biosynth_CobD/CbiB"/>
</dbReference>
<feature type="transmembrane region" description="Helical" evidence="9">
    <location>
        <begin position="15"/>
        <end position="34"/>
    </location>
</feature>
<gene>
    <name evidence="9" type="primary">cobD</name>
    <name evidence="10" type="ordered locus">Sulac_1093</name>
</gene>
<evidence type="ECO:0000256" key="8">
    <source>
        <dbReference type="ARBA" id="ARBA00023136"/>
    </source>
</evidence>
<dbReference type="STRING" id="679936.Sulac_1093"/>
<organism evidence="10 11">
    <name type="scientific">Sulfobacillus acidophilus (strain ATCC 700253 / DSM 10332 / NAL)</name>
    <dbReference type="NCBI Taxonomy" id="679936"/>
    <lineage>
        <taxon>Bacteria</taxon>
        <taxon>Bacillati</taxon>
        <taxon>Bacillota</taxon>
        <taxon>Clostridia</taxon>
        <taxon>Eubacteriales</taxon>
        <taxon>Clostridiales Family XVII. Incertae Sedis</taxon>
        <taxon>Sulfobacillus</taxon>
    </lineage>
</organism>
<comment type="function">
    <text evidence="9">Converts cobyric acid to cobinamide by the addition of aminopropanol on the F carboxylic group.</text>
</comment>
<evidence type="ECO:0000256" key="4">
    <source>
        <dbReference type="ARBA" id="ARBA00022475"/>
    </source>
</evidence>
<evidence type="ECO:0000313" key="11">
    <source>
        <dbReference type="Proteomes" id="UP000005439"/>
    </source>
</evidence>
<evidence type="ECO:0000313" key="10">
    <source>
        <dbReference type="EMBL" id="AEW04593.1"/>
    </source>
</evidence>
<keyword evidence="7 9" id="KW-1133">Transmembrane helix</keyword>
<evidence type="ECO:0000256" key="3">
    <source>
        <dbReference type="ARBA" id="ARBA00006263"/>
    </source>
</evidence>
<dbReference type="UniPathway" id="UPA00148"/>
<proteinExistence type="inferred from homology"/>
<dbReference type="GO" id="GO:0015420">
    <property type="term" value="F:ABC-type vitamin B12 transporter activity"/>
    <property type="evidence" value="ECO:0007669"/>
    <property type="project" value="UniProtKB-UniRule"/>
</dbReference>
<accession>G8TU02</accession>
<feature type="transmembrane region" description="Helical" evidence="9">
    <location>
        <begin position="312"/>
        <end position="331"/>
    </location>
</feature>
<name>G8TU02_SULAD</name>
<reference evidence="11" key="1">
    <citation type="submission" date="2011-12" db="EMBL/GenBank/DDBJ databases">
        <title>The complete genome of chromosome of Sulfobacillus acidophilus DSM 10332.</title>
        <authorList>
            <person name="Lucas S."/>
            <person name="Han J."/>
            <person name="Lapidus A."/>
            <person name="Bruce D."/>
            <person name="Goodwin L."/>
            <person name="Pitluck S."/>
            <person name="Peters L."/>
            <person name="Kyrpides N."/>
            <person name="Mavromatis K."/>
            <person name="Ivanova N."/>
            <person name="Mikhailova N."/>
            <person name="Chertkov O."/>
            <person name="Saunders E."/>
            <person name="Detter J.C."/>
            <person name="Tapia R."/>
            <person name="Han C."/>
            <person name="Land M."/>
            <person name="Hauser L."/>
            <person name="Markowitz V."/>
            <person name="Cheng J.-F."/>
            <person name="Hugenholtz P."/>
            <person name="Woyke T."/>
            <person name="Wu D."/>
            <person name="Pukall R."/>
            <person name="Gehrich-Schroeter G."/>
            <person name="Schneider S."/>
            <person name="Klenk H.-P."/>
            <person name="Eisen J.A."/>
        </authorList>
    </citation>
    <scope>NUCLEOTIDE SEQUENCE [LARGE SCALE GENOMIC DNA]</scope>
    <source>
        <strain evidence="11">ATCC 700253 / DSM 10332 / NAL</strain>
    </source>
</reference>
<feature type="transmembrane region" description="Helical" evidence="9">
    <location>
        <begin position="92"/>
        <end position="114"/>
    </location>
</feature>
<reference evidence="10 11" key="2">
    <citation type="journal article" date="2012" name="Stand. Genomic Sci.">
        <title>Complete genome sequence of the moderately thermophilic mineral-sulfide-oxidizing firmicute Sulfobacillus acidophilus type strain (NAL(T)).</title>
        <authorList>
            <person name="Anderson I."/>
            <person name="Chertkov O."/>
            <person name="Chen A."/>
            <person name="Saunders E."/>
            <person name="Lapidus A."/>
            <person name="Nolan M."/>
            <person name="Lucas S."/>
            <person name="Hammon N."/>
            <person name="Deshpande S."/>
            <person name="Cheng J.F."/>
            <person name="Han C."/>
            <person name="Tapia R."/>
            <person name="Goodwin L.A."/>
            <person name="Pitluck S."/>
            <person name="Liolios K."/>
            <person name="Pagani I."/>
            <person name="Ivanova N."/>
            <person name="Mikhailova N."/>
            <person name="Pati A."/>
            <person name="Palaniappan K."/>
            <person name="Land M."/>
            <person name="Pan C."/>
            <person name="Rohde M."/>
            <person name="Pukall R."/>
            <person name="Goker M."/>
            <person name="Detter J.C."/>
            <person name="Woyke T."/>
            <person name="Bristow J."/>
            <person name="Eisen J.A."/>
            <person name="Markowitz V."/>
            <person name="Hugenholtz P."/>
            <person name="Kyrpides N.C."/>
            <person name="Klenk H.P."/>
            <person name="Mavromatis K."/>
        </authorList>
    </citation>
    <scope>NUCLEOTIDE SEQUENCE [LARGE SCALE GENOMIC DNA]</scope>
    <source>
        <strain evidence="11">ATCC 700253 / DSM 10332 / NAL</strain>
    </source>
</reference>
<dbReference type="Proteomes" id="UP000005439">
    <property type="component" value="Chromosome"/>
</dbReference>
<keyword evidence="11" id="KW-1185">Reference proteome</keyword>
<comment type="similarity">
    <text evidence="3 9">Belongs to the CobD/CbiB family.</text>
</comment>
<evidence type="ECO:0000256" key="7">
    <source>
        <dbReference type="ARBA" id="ARBA00022989"/>
    </source>
</evidence>
<dbReference type="KEGG" id="sap:Sulac_1093"/>
<evidence type="ECO:0000256" key="5">
    <source>
        <dbReference type="ARBA" id="ARBA00022573"/>
    </source>
</evidence>
<dbReference type="HOGENOM" id="CLU_054212_0_0_9"/>